<evidence type="ECO:0000313" key="2">
    <source>
        <dbReference type="EMBL" id="KAE9319391.1"/>
    </source>
</evidence>
<keyword evidence="3" id="KW-1185">Reference proteome</keyword>
<dbReference type="OrthoDB" id="10591059at2759"/>
<dbReference type="Proteomes" id="UP000435112">
    <property type="component" value="Unassembled WGS sequence"/>
</dbReference>
<dbReference type="EMBL" id="QXFU01004674">
    <property type="protein sequence ID" value="KAE8967607.1"/>
    <property type="molecule type" value="Genomic_DNA"/>
</dbReference>
<name>A0A6A4EAH9_9STRA</name>
<accession>A0A6A4EAH9</accession>
<organism evidence="2 3">
    <name type="scientific">Phytophthora rubi</name>
    <dbReference type="NCBI Taxonomy" id="129364"/>
    <lineage>
        <taxon>Eukaryota</taxon>
        <taxon>Sar</taxon>
        <taxon>Stramenopiles</taxon>
        <taxon>Oomycota</taxon>
        <taxon>Peronosporomycetes</taxon>
        <taxon>Peronosporales</taxon>
        <taxon>Peronosporaceae</taxon>
        <taxon>Phytophthora</taxon>
    </lineage>
</organism>
<gene>
    <name evidence="1" type="ORF">PR002_g28006</name>
    <name evidence="2" type="ORF">PR003_g17985</name>
</gene>
<proteinExistence type="predicted"/>
<evidence type="ECO:0000313" key="3">
    <source>
        <dbReference type="Proteomes" id="UP000434957"/>
    </source>
</evidence>
<sequence length="88" mass="9223">MLVRGVGGLLSMTEAAKLAKREEKLARPELGVGGLVATGTGGGSDALDVMDVCWFETCEAVSMLLRLRGEPGRKTAKRMSSSSASPLR</sequence>
<dbReference type="Proteomes" id="UP000434957">
    <property type="component" value="Unassembled WGS sequence"/>
</dbReference>
<evidence type="ECO:0000313" key="1">
    <source>
        <dbReference type="EMBL" id="KAE8967607.1"/>
    </source>
</evidence>
<comment type="caution">
    <text evidence="2">The sequence shown here is derived from an EMBL/GenBank/DDBJ whole genome shotgun (WGS) entry which is preliminary data.</text>
</comment>
<evidence type="ECO:0000313" key="4">
    <source>
        <dbReference type="Proteomes" id="UP000435112"/>
    </source>
</evidence>
<protein>
    <submittedName>
        <fullName evidence="2">Uncharacterized protein</fullName>
    </submittedName>
</protein>
<dbReference type="EMBL" id="QXFT01001410">
    <property type="protein sequence ID" value="KAE9319391.1"/>
    <property type="molecule type" value="Genomic_DNA"/>
</dbReference>
<reference evidence="2 3" key="1">
    <citation type="submission" date="2018-08" db="EMBL/GenBank/DDBJ databases">
        <title>Genomic investigation of the strawberry pathogen Phytophthora fragariae indicates pathogenicity is determined by transcriptional variation in three key races.</title>
        <authorList>
            <person name="Adams T.M."/>
            <person name="Armitage A.D."/>
            <person name="Sobczyk M.K."/>
            <person name="Bates H.J."/>
            <person name="Dunwell J.M."/>
            <person name="Nellist C.F."/>
            <person name="Harrison R.J."/>
        </authorList>
    </citation>
    <scope>NUCLEOTIDE SEQUENCE [LARGE SCALE GENOMIC DNA]</scope>
    <source>
        <strain evidence="1 4">SCRP324</strain>
        <strain evidence="2 3">SCRP333</strain>
    </source>
</reference>
<dbReference type="AlphaFoldDB" id="A0A6A4EAH9"/>